<dbReference type="EMBL" id="AP022869">
    <property type="protein sequence ID" value="BCB70678.1"/>
    <property type="molecule type" value="Genomic_DNA"/>
</dbReference>
<protein>
    <recommendedName>
        <fullName evidence="5">Methyl-accepting transducer domain-containing protein</fullName>
    </recommendedName>
</protein>
<dbReference type="SUPFAM" id="SSF58104">
    <property type="entry name" value="Methyl-accepting chemotaxis protein (MCP) signaling domain"/>
    <property type="match status" value="1"/>
</dbReference>
<keyword evidence="3" id="KW-0807">Transducer</keyword>
<dbReference type="GO" id="GO:0006935">
    <property type="term" value="P:chemotaxis"/>
    <property type="evidence" value="ECO:0007669"/>
    <property type="project" value="TreeGrafter"/>
</dbReference>
<sequence length="140" mass="15021">MAAQEVRKLSNQTAEATKEVQRMIVNTNQSVITSVAHTRETQAATQRIRNASQRVNDLMEEISRAAREQSDGVAQIGLAIAEIDSTTQASASDMESYRRVADTLSGEAAALTNSVNAFRTFRSGELPPVALGHPPPRAAG</sequence>
<dbReference type="Proteomes" id="UP000501053">
    <property type="component" value="Chromosome"/>
</dbReference>
<evidence type="ECO:0000313" key="7">
    <source>
        <dbReference type="Proteomes" id="UP000501053"/>
    </source>
</evidence>
<dbReference type="GO" id="GO:0007165">
    <property type="term" value="P:signal transduction"/>
    <property type="evidence" value="ECO:0007669"/>
    <property type="project" value="UniProtKB-KW"/>
</dbReference>
<dbReference type="RefSeq" id="WP_172514635.1">
    <property type="nucleotide sequence ID" value="NZ_AP022869.1"/>
</dbReference>
<dbReference type="Gene3D" id="1.10.287.950">
    <property type="entry name" value="Methyl-accepting chemotaxis protein"/>
    <property type="match status" value="1"/>
</dbReference>
<evidence type="ECO:0000256" key="3">
    <source>
        <dbReference type="PROSITE-ProRule" id="PRU00284"/>
    </source>
</evidence>
<evidence type="ECO:0000256" key="1">
    <source>
        <dbReference type="ARBA" id="ARBA00022481"/>
    </source>
</evidence>
<dbReference type="Pfam" id="PF00015">
    <property type="entry name" value="MCPsignal"/>
    <property type="match status" value="1"/>
</dbReference>
<comment type="similarity">
    <text evidence="2">Belongs to the methyl-accepting chemotaxis (MCP) protein family.</text>
</comment>
<reference evidence="6 7" key="1">
    <citation type="submission" date="2020-03" db="EMBL/GenBank/DDBJ databases">
        <title>Complete Genome Sequence of Halomonas meridiana strain Eplume2, isolated from hydrothermal-plume in the north east Pacific Ocean.</title>
        <authorList>
            <person name="Kurihara Y."/>
            <person name="Kawai S."/>
            <person name="Sakai A."/>
            <person name="Galipon J."/>
            <person name="Arakawa K."/>
        </authorList>
    </citation>
    <scope>NUCLEOTIDE SEQUENCE [LARGE SCALE GENOMIC DNA]</scope>
    <source>
        <strain evidence="6 7">Eplume2</strain>
    </source>
</reference>
<dbReference type="GO" id="GO:0005886">
    <property type="term" value="C:plasma membrane"/>
    <property type="evidence" value="ECO:0007669"/>
    <property type="project" value="TreeGrafter"/>
</dbReference>
<evidence type="ECO:0000259" key="5">
    <source>
        <dbReference type="PROSITE" id="PS50111"/>
    </source>
</evidence>
<dbReference type="PROSITE" id="PS50111">
    <property type="entry name" value="CHEMOTAXIS_TRANSDUC_2"/>
    <property type="match status" value="1"/>
</dbReference>
<feature type="coiled-coil region" evidence="4">
    <location>
        <begin position="41"/>
        <end position="68"/>
    </location>
</feature>
<dbReference type="PANTHER" id="PTHR43531:SF14">
    <property type="entry name" value="METHYL-ACCEPTING CHEMOTAXIS PROTEIN I-RELATED"/>
    <property type="match status" value="1"/>
</dbReference>
<evidence type="ECO:0000313" key="6">
    <source>
        <dbReference type="EMBL" id="BCB70678.1"/>
    </source>
</evidence>
<keyword evidence="4" id="KW-0175">Coiled coil</keyword>
<keyword evidence="7" id="KW-1185">Reference proteome</keyword>
<evidence type="ECO:0000256" key="4">
    <source>
        <dbReference type="SAM" id="Coils"/>
    </source>
</evidence>
<gene>
    <name evidence="6" type="ORF">HMEPL2_10290</name>
</gene>
<dbReference type="InterPro" id="IPR051310">
    <property type="entry name" value="MCP_chemotaxis"/>
</dbReference>
<dbReference type="GO" id="GO:0004888">
    <property type="term" value="F:transmembrane signaling receptor activity"/>
    <property type="evidence" value="ECO:0007669"/>
    <property type="project" value="TreeGrafter"/>
</dbReference>
<dbReference type="AlphaFoldDB" id="A0A6F8X9B0"/>
<feature type="domain" description="Methyl-accepting transducer" evidence="5">
    <location>
        <begin position="1"/>
        <end position="105"/>
    </location>
</feature>
<name>A0A6F8X9B0_9GAMM</name>
<dbReference type="PANTHER" id="PTHR43531">
    <property type="entry name" value="PROTEIN ICFG"/>
    <property type="match status" value="1"/>
</dbReference>
<organism evidence="6 7">
    <name type="scientific">Vreelandella aquamarina</name>
    <dbReference type="NCBI Taxonomy" id="77097"/>
    <lineage>
        <taxon>Bacteria</taxon>
        <taxon>Pseudomonadati</taxon>
        <taxon>Pseudomonadota</taxon>
        <taxon>Gammaproteobacteria</taxon>
        <taxon>Oceanospirillales</taxon>
        <taxon>Halomonadaceae</taxon>
        <taxon>Vreelandella</taxon>
    </lineage>
</organism>
<keyword evidence="1" id="KW-0488">Methylation</keyword>
<dbReference type="InterPro" id="IPR004089">
    <property type="entry name" value="MCPsignal_dom"/>
</dbReference>
<accession>A0A6F8X9B0</accession>
<evidence type="ECO:0000256" key="2">
    <source>
        <dbReference type="ARBA" id="ARBA00029447"/>
    </source>
</evidence>
<proteinExistence type="inferred from homology"/>